<keyword evidence="7" id="KW-1185">Reference proteome</keyword>
<dbReference type="STRING" id="425104.Ssed_2466"/>
<dbReference type="Proteomes" id="UP000002015">
    <property type="component" value="Chromosome"/>
</dbReference>
<organism evidence="6 7">
    <name type="scientific">Shewanella sediminis (strain HAW-EB3)</name>
    <dbReference type="NCBI Taxonomy" id="425104"/>
    <lineage>
        <taxon>Bacteria</taxon>
        <taxon>Pseudomonadati</taxon>
        <taxon>Pseudomonadota</taxon>
        <taxon>Gammaproteobacteria</taxon>
        <taxon>Alteromonadales</taxon>
        <taxon>Shewanellaceae</taxon>
        <taxon>Shewanella</taxon>
    </lineage>
</organism>
<dbReference type="PANTHER" id="PTHR30349:SF41">
    <property type="entry name" value="INTEGRASE_RECOMBINASE PROTEIN MJ0367-RELATED"/>
    <property type="match status" value="1"/>
</dbReference>
<sequence length="430" mass="49637">MHLFRAPNCTYYTRICYPKSLRDMGFPFDVKISLLTKTRAIAKKRNLRVILAVNQAMDSITTETVSGEFKSSLNKQIDAVRLSFSDVSAEGVPLRFATKGKIEVRGPNLAVKQCEQVPLKLALEMFISSKSKEGVRTLTVQQLYQRISHFIDAIKPDFTNEVTSACALGYRDLLLDEGRSHKTNKDYLAASSQLFKWCCLMQFTDANPFALITLKQHSLVEPNSARTRWQKRDLQALFSHEEFQKAENDFKWATLLMMFQGLRPSEACQLRTADVIKQEGLYCIKINNGGEKRRVKNASSLRILPIHHFLLKHGFIELVKEASQAQRVQLFNYIPSNQNEDWSRQYCQYFGRMQNRIGMKPGARPTPYSFRHTFVDELKQHEVDENIVAELVGHKNQNITFGRYGKKYKISLLKKYVDIISYDIDYTELF</sequence>
<feature type="domain" description="Tyr recombinase" evidence="5">
    <location>
        <begin position="224"/>
        <end position="417"/>
    </location>
</feature>
<evidence type="ECO:0000259" key="5">
    <source>
        <dbReference type="PROSITE" id="PS51898"/>
    </source>
</evidence>
<reference evidence="6 7" key="1">
    <citation type="submission" date="2007-08" db="EMBL/GenBank/DDBJ databases">
        <title>Complete sequence of Shewanella sediminis HAW-EB3.</title>
        <authorList>
            <consortium name="US DOE Joint Genome Institute"/>
            <person name="Copeland A."/>
            <person name="Lucas S."/>
            <person name="Lapidus A."/>
            <person name="Barry K."/>
            <person name="Glavina del Rio T."/>
            <person name="Dalin E."/>
            <person name="Tice H."/>
            <person name="Pitluck S."/>
            <person name="Chertkov O."/>
            <person name="Brettin T."/>
            <person name="Bruce D."/>
            <person name="Detter J.C."/>
            <person name="Han C."/>
            <person name="Schmutz J."/>
            <person name="Larimer F."/>
            <person name="Land M."/>
            <person name="Hauser L."/>
            <person name="Kyrpides N."/>
            <person name="Kim E."/>
            <person name="Zhao J.-S."/>
            <person name="Richardson P."/>
        </authorList>
    </citation>
    <scope>NUCLEOTIDE SEQUENCE [LARGE SCALE GENOMIC DNA]</scope>
    <source>
        <strain evidence="6 7">HAW-EB3</strain>
    </source>
</reference>
<dbReference type="GO" id="GO:0003677">
    <property type="term" value="F:DNA binding"/>
    <property type="evidence" value="ECO:0007669"/>
    <property type="project" value="UniProtKB-KW"/>
</dbReference>
<name>A8FW52_SHESH</name>
<dbReference type="InterPro" id="IPR013762">
    <property type="entry name" value="Integrase-like_cat_sf"/>
</dbReference>
<dbReference type="HOGENOM" id="CLU_022238_0_1_6"/>
<dbReference type="Gene3D" id="1.10.150.130">
    <property type="match status" value="1"/>
</dbReference>
<dbReference type="eggNOG" id="COG0582">
    <property type="taxonomic scope" value="Bacteria"/>
</dbReference>
<evidence type="ECO:0000313" key="6">
    <source>
        <dbReference type="EMBL" id="ABV37075.1"/>
    </source>
</evidence>
<evidence type="ECO:0000256" key="1">
    <source>
        <dbReference type="ARBA" id="ARBA00008857"/>
    </source>
</evidence>
<protein>
    <recommendedName>
        <fullName evidence="5">Tyr recombinase domain-containing protein</fullName>
    </recommendedName>
</protein>
<gene>
    <name evidence="6" type="ordered locus">Ssed_2466</name>
</gene>
<dbReference type="GO" id="GO:0015074">
    <property type="term" value="P:DNA integration"/>
    <property type="evidence" value="ECO:0007669"/>
    <property type="project" value="UniProtKB-KW"/>
</dbReference>
<dbReference type="InterPro" id="IPR010998">
    <property type="entry name" value="Integrase_recombinase_N"/>
</dbReference>
<keyword evidence="4" id="KW-0233">DNA recombination</keyword>
<dbReference type="SUPFAM" id="SSF56349">
    <property type="entry name" value="DNA breaking-rejoining enzymes"/>
    <property type="match status" value="1"/>
</dbReference>
<evidence type="ECO:0000256" key="2">
    <source>
        <dbReference type="ARBA" id="ARBA00022908"/>
    </source>
</evidence>
<evidence type="ECO:0000256" key="4">
    <source>
        <dbReference type="ARBA" id="ARBA00023172"/>
    </source>
</evidence>
<keyword evidence="2" id="KW-0229">DNA integration</keyword>
<dbReference type="GO" id="GO:0006310">
    <property type="term" value="P:DNA recombination"/>
    <property type="evidence" value="ECO:0007669"/>
    <property type="project" value="UniProtKB-KW"/>
</dbReference>
<dbReference type="PANTHER" id="PTHR30349">
    <property type="entry name" value="PHAGE INTEGRASE-RELATED"/>
    <property type="match status" value="1"/>
</dbReference>
<dbReference type="AlphaFoldDB" id="A8FW52"/>
<dbReference type="CDD" id="cd01184">
    <property type="entry name" value="INT_C_like_1"/>
    <property type="match status" value="1"/>
</dbReference>
<dbReference type="EMBL" id="CP000821">
    <property type="protein sequence ID" value="ABV37075.1"/>
    <property type="molecule type" value="Genomic_DNA"/>
</dbReference>
<dbReference type="InterPro" id="IPR011010">
    <property type="entry name" value="DNA_brk_join_enz"/>
</dbReference>
<evidence type="ECO:0000256" key="3">
    <source>
        <dbReference type="ARBA" id="ARBA00023125"/>
    </source>
</evidence>
<dbReference type="KEGG" id="sse:Ssed_2466"/>
<accession>A8FW52</accession>
<dbReference type="Pfam" id="PF00589">
    <property type="entry name" value="Phage_integrase"/>
    <property type="match status" value="1"/>
</dbReference>
<dbReference type="PROSITE" id="PS51898">
    <property type="entry name" value="TYR_RECOMBINASE"/>
    <property type="match status" value="1"/>
</dbReference>
<evidence type="ECO:0000313" key="7">
    <source>
        <dbReference type="Proteomes" id="UP000002015"/>
    </source>
</evidence>
<proteinExistence type="inferred from homology"/>
<dbReference type="InterPro" id="IPR050090">
    <property type="entry name" value="Tyrosine_recombinase_XerCD"/>
</dbReference>
<dbReference type="InterPro" id="IPR002104">
    <property type="entry name" value="Integrase_catalytic"/>
</dbReference>
<dbReference type="OrthoDB" id="9784724at2"/>
<dbReference type="Gene3D" id="1.10.443.10">
    <property type="entry name" value="Intergrase catalytic core"/>
    <property type="match status" value="1"/>
</dbReference>
<keyword evidence="3" id="KW-0238">DNA-binding</keyword>
<comment type="similarity">
    <text evidence="1">Belongs to the 'phage' integrase family.</text>
</comment>